<organism evidence="3 4">
    <name type="scientific">Peronospora farinosa</name>
    <dbReference type="NCBI Taxonomy" id="134698"/>
    <lineage>
        <taxon>Eukaryota</taxon>
        <taxon>Sar</taxon>
        <taxon>Stramenopiles</taxon>
        <taxon>Oomycota</taxon>
        <taxon>Peronosporomycetes</taxon>
        <taxon>Peronosporales</taxon>
        <taxon>Peronosporaceae</taxon>
        <taxon>Peronospora</taxon>
    </lineage>
</organism>
<evidence type="ECO:0000313" key="3">
    <source>
        <dbReference type="EMBL" id="CAI5733247.1"/>
    </source>
</evidence>
<feature type="compositionally biased region" description="Low complexity" evidence="1">
    <location>
        <begin position="203"/>
        <end position="214"/>
    </location>
</feature>
<keyword evidence="2" id="KW-0732">Signal</keyword>
<feature type="compositionally biased region" description="Polar residues" evidence="1">
    <location>
        <begin position="215"/>
        <end position="225"/>
    </location>
</feature>
<protein>
    <submittedName>
        <fullName evidence="3">Uncharacterized protein</fullName>
    </submittedName>
</protein>
<evidence type="ECO:0000256" key="1">
    <source>
        <dbReference type="SAM" id="MobiDB-lite"/>
    </source>
</evidence>
<dbReference type="AlphaFoldDB" id="A0AAV0U8A4"/>
<feature type="region of interest" description="Disordered" evidence="1">
    <location>
        <begin position="201"/>
        <end position="235"/>
    </location>
</feature>
<name>A0AAV0U8A4_9STRA</name>
<feature type="chain" id="PRO_5043707036" evidence="2">
    <location>
        <begin position="21"/>
        <end position="412"/>
    </location>
</feature>
<dbReference type="EMBL" id="CANTFK010000914">
    <property type="protein sequence ID" value="CAI5733247.1"/>
    <property type="molecule type" value="Genomic_DNA"/>
</dbReference>
<feature type="region of interest" description="Disordered" evidence="1">
    <location>
        <begin position="364"/>
        <end position="390"/>
    </location>
</feature>
<feature type="signal peptide" evidence="2">
    <location>
        <begin position="1"/>
        <end position="20"/>
    </location>
</feature>
<gene>
    <name evidence="3" type="ORF">PFR002_LOCUS7130</name>
</gene>
<accession>A0AAV0U8A4</accession>
<evidence type="ECO:0000313" key="4">
    <source>
        <dbReference type="Proteomes" id="UP001159659"/>
    </source>
</evidence>
<evidence type="ECO:0000256" key="2">
    <source>
        <dbReference type="SAM" id="SignalP"/>
    </source>
</evidence>
<dbReference type="Proteomes" id="UP001159659">
    <property type="component" value="Unassembled WGS sequence"/>
</dbReference>
<sequence>MLKSMAHITVMIGAVALVLGSTNAHGWMSKPAVTFPNDVDRTQFIATINSSTSGLSGSFSQSPANNAAAFWTAFTASKYTSIKEFVTELGQIVANGANIECGLTDPNENPQPLPNELEWIHSDTEGFTESHHGPCEAWCDDTRVFQDTNCAAHFTTAPAKMPYDKAGCTGASHLTFYWLALHTTTWQVYVNCAAIEGGRGLDSPSPSNSTSNGSMEQHNTPTSSAAGPMTTTSPPTVSVAVPTTITSPPPVSVAVPTTTTSPLPVSAAGQTTTTSTPTATTATSTVATITPTFTAAPTAVAGSGHDSSLDITGNDQDDKDCDFLDVAGGENNEVVGNAGLVEEDCGSFDIAGGEKDRGSIDVVGSEVDESCGSSDPTGTTADESTTISEPSLNFVNVDKSYISGKVQGPYQD</sequence>
<comment type="caution">
    <text evidence="3">The sequence shown here is derived from an EMBL/GenBank/DDBJ whole genome shotgun (WGS) entry which is preliminary data.</text>
</comment>
<reference evidence="3" key="1">
    <citation type="submission" date="2022-12" db="EMBL/GenBank/DDBJ databases">
        <authorList>
            <person name="Webb A."/>
        </authorList>
    </citation>
    <scope>NUCLEOTIDE SEQUENCE</scope>
    <source>
        <strain evidence="3">Pf2</strain>
    </source>
</reference>
<feature type="compositionally biased region" description="Polar residues" evidence="1">
    <location>
        <begin position="371"/>
        <end position="390"/>
    </location>
</feature>
<proteinExistence type="predicted"/>
<feature type="region of interest" description="Disordered" evidence="1">
    <location>
        <begin position="248"/>
        <end position="279"/>
    </location>
</feature>